<organism evidence="1 2">
    <name type="scientific">Ensete ventricosum</name>
    <name type="common">Abyssinian banana</name>
    <name type="synonym">Musa ensete</name>
    <dbReference type="NCBI Taxonomy" id="4639"/>
    <lineage>
        <taxon>Eukaryota</taxon>
        <taxon>Viridiplantae</taxon>
        <taxon>Streptophyta</taxon>
        <taxon>Embryophyta</taxon>
        <taxon>Tracheophyta</taxon>
        <taxon>Spermatophyta</taxon>
        <taxon>Magnoliopsida</taxon>
        <taxon>Liliopsida</taxon>
        <taxon>Zingiberales</taxon>
        <taxon>Musaceae</taxon>
        <taxon>Ensete</taxon>
    </lineage>
</organism>
<dbReference type="Proteomes" id="UP000287651">
    <property type="component" value="Unassembled WGS sequence"/>
</dbReference>
<name>A0A426Z3M5_ENSVE</name>
<protein>
    <submittedName>
        <fullName evidence="1">Uncharacterized protein</fullName>
    </submittedName>
</protein>
<accession>A0A426Z3M5</accession>
<proteinExistence type="predicted"/>
<dbReference type="EMBL" id="AMZH03008622">
    <property type="protein sequence ID" value="RRT58562.1"/>
    <property type="molecule type" value="Genomic_DNA"/>
</dbReference>
<dbReference type="AlphaFoldDB" id="A0A426Z3M5"/>
<reference evidence="1 2" key="1">
    <citation type="journal article" date="2014" name="Agronomy (Basel)">
        <title>A Draft Genome Sequence for Ensete ventricosum, the Drought-Tolerant Tree Against Hunger.</title>
        <authorList>
            <person name="Harrison J."/>
            <person name="Moore K.A."/>
            <person name="Paszkiewicz K."/>
            <person name="Jones T."/>
            <person name="Grant M."/>
            <person name="Ambacheew D."/>
            <person name="Muzemil S."/>
            <person name="Studholme D.J."/>
        </authorList>
    </citation>
    <scope>NUCLEOTIDE SEQUENCE [LARGE SCALE GENOMIC DNA]</scope>
</reference>
<evidence type="ECO:0000313" key="2">
    <source>
        <dbReference type="Proteomes" id="UP000287651"/>
    </source>
</evidence>
<comment type="caution">
    <text evidence="1">The sequence shown here is derived from an EMBL/GenBank/DDBJ whole genome shotgun (WGS) entry which is preliminary data.</text>
</comment>
<sequence>MALRSFSPAASARSVHPSLTAASLLPSRTGSIRAPGFPLHSLSLILQGSL</sequence>
<gene>
    <name evidence="1" type="ORF">B296_00046078</name>
</gene>
<evidence type="ECO:0000313" key="1">
    <source>
        <dbReference type="EMBL" id="RRT58562.1"/>
    </source>
</evidence>